<organism evidence="4 5">
    <name type="scientific">Paratractidigestivibacter faecalis</name>
    <dbReference type="NCBI Taxonomy" id="2292441"/>
    <lineage>
        <taxon>Bacteria</taxon>
        <taxon>Bacillati</taxon>
        <taxon>Actinomycetota</taxon>
        <taxon>Coriobacteriia</taxon>
        <taxon>Coriobacteriales</taxon>
        <taxon>Atopobiaceae</taxon>
        <taxon>Paratractidigestivibacter</taxon>
    </lineage>
</organism>
<reference evidence="4 5" key="1">
    <citation type="submission" date="2024-04" db="EMBL/GenBank/DDBJ databases">
        <title>Human intestinal bacterial collection.</title>
        <authorList>
            <person name="Pauvert C."/>
            <person name="Hitch T.C.A."/>
            <person name="Clavel T."/>
        </authorList>
    </citation>
    <scope>NUCLEOTIDE SEQUENCE [LARGE SCALE GENOMIC DNA]</scope>
    <source>
        <strain evidence="4 5">CLA-AA-H197</strain>
    </source>
</reference>
<keyword evidence="5" id="KW-1185">Reference proteome</keyword>
<evidence type="ECO:0000313" key="5">
    <source>
        <dbReference type="Proteomes" id="UP001478817"/>
    </source>
</evidence>
<proteinExistence type="predicted"/>
<evidence type="ECO:0000313" key="4">
    <source>
        <dbReference type="EMBL" id="MEQ2637018.1"/>
    </source>
</evidence>
<evidence type="ECO:0000259" key="3">
    <source>
        <dbReference type="Pfam" id="PF05065"/>
    </source>
</evidence>
<dbReference type="InterPro" id="IPR024455">
    <property type="entry name" value="Phage_capsid"/>
</dbReference>
<dbReference type="SUPFAM" id="SSF56563">
    <property type="entry name" value="Major capsid protein gp5"/>
    <property type="match status" value="1"/>
</dbReference>
<protein>
    <submittedName>
        <fullName evidence="4">Phage major capsid protein</fullName>
    </submittedName>
</protein>
<dbReference type="Gene3D" id="3.30.2320.10">
    <property type="entry name" value="hypothetical protein PF0899 domain"/>
    <property type="match status" value="1"/>
</dbReference>
<dbReference type="RefSeq" id="WP_349181378.1">
    <property type="nucleotide sequence ID" value="NZ_JBBNGS010000002.1"/>
</dbReference>
<comment type="subcellular location">
    <subcellularLocation>
        <location evidence="1">Virion</location>
    </subcellularLocation>
</comment>
<dbReference type="InterPro" id="IPR054612">
    <property type="entry name" value="Phage_capsid-like_C"/>
</dbReference>
<feature type="region of interest" description="Disordered" evidence="2">
    <location>
        <begin position="1"/>
        <end position="47"/>
    </location>
</feature>
<accession>A0ABV1IDP1</accession>
<evidence type="ECO:0000256" key="1">
    <source>
        <dbReference type="ARBA" id="ARBA00004328"/>
    </source>
</evidence>
<dbReference type="Pfam" id="PF05065">
    <property type="entry name" value="Phage_capsid"/>
    <property type="match status" value="1"/>
</dbReference>
<feature type="domain" description="Phage capsid-like C-terminal" evidence="3">
    <location>
        <begin position="60"/>
        <end position="342"/>
    </location>
</feature>
<dbReference type="Proteomes" id="UP001478817">
    <property type="component" value="Unassembled WGS sequence"/>
</dbReference>
<comment type="caution">
    <text evidence="4">The sequence shown here is derived from an EMBL/GenBank/DDBJ whole genome shotgun (WGS) entry which is preliminary data.</text>
</comment>
<evidence type="ECO:0000256" key="2">
    <source>
        <dbReference type="SAM" id="MobiDB-lite"/>
    </source>
</evidence>
<dbReference type="NCBIfam" id="TIGR01554">
    <property type="entry name" value="major_cap_HK97"/>
    <property type="match status" value="1"/>
</dbReference>
<sequence>MAEARPTPRPATRATAAWRGSRTRASRQPAWRSAASNGKDSPKTERSRRMAALITSNFNMPEEYVAGVFKKAQTSSVLARLSGAKPQKFGKGNVMTLTSAPKAEIVAEGAQKSPTPTAYSSKTVTPVKLQVTVRTSNEVMWADEDYQLGVMADVQENCAVALGRALDIVGIHKANPLTGAAAASVTEGLADTASAAQLSGTKYDEAVEAAAGLVIAAGYAPTGIALDPTLSFGLATMRDTTGRRIYPELGYGTGLDGFEGMAAAVGDTVSGKELTKPSDIIGIVGQFDAFRWGVQREIAAHVIEYGDPDGLGDLQRTNQVAIRAEIVYGIGIMDLAAFAKVTKAAA</sequence>
<dbReference type="EMBL" id="JBBNGS010000002">
    <property type="protein sequence ID" value="MEQ2637018.1"/>
    <property type="molecule type" value="Genomic_DNA"/>
</dbReference>
<name>A0ABV1IDP1_9ACTN</name>
<gene>
    <name evidence="4" type="ORF">AAAT05_01440</name>
</gene>
<dbReference type="Gene3D" id="3.30.2400.10">
    <property type="entry name" value="Major capsid protein gp5"/>
    <property type="match status" value="1"/>
</dbReference>